<feature type="transmembrane region" description="Helical" evidence="6">
    <location>
        <begin position="131"/>
        <end position="150"/>
    </location>
</feature>
<feature type="transmembrane region" description="Helical" evidence="6">
    <location>
        <begin position="190"/>
        <end position="207"/>
    </location>
</feature>
<feature type="transmembrane region" description="Helical" evidence="6">
    <location>
        <begin position="491"/>
        <end position="514"/>
    </location>
</feature>
<comment type="subcellular location">
    <subcellularLocation>
        <location evidence="1">Membrane</location>
        <topology evidence="1">Multi-pass membrane protein</topology>
    </subcellularLocation>
</comment>
<organism evidence="8 9">
    <name type="scientific">Glarea lozoyensis (strain ATCC 20868 / MF5171)</name>
    <dbReference type="NCBI Taxonomy" id="1116229"/>
    <lineage>
        <taxon>Eukaryota</taxon>
        <taxon>Fungi</taxon>
        <taxon>Dikarya</taxon>
        <taxon>Ascomycota</taxon>
        <taxon>Pezizomycotina</taxon>
        <taxon>Leotiomycetes</taxon>
        <taxon>Helotiales</taxon>
        <taxon>Helotiaceae</taxon>
        <taxon>Glarea</taxon>
    </lineage>
</organism>
<dbReference type="Pfam" id="PF07690">
    <property type="entry name" value="MFS_1"/>
    <property type="match status" value="1"/>
</dbReference>
<name>S3CM85_GLAL2</name>
<sequence length="538" mass="59475">MENKLKVETVRHVIRSHAHEEDIPGTVNLKAVEGDDTAYGQALFPVPSDDPNDPLLWSNFKKSMILIICCAYSFLGNSALLGPSVYIGLYAEEFGITPTTASGLISYANLAFGFGSLFLVPLYLKVGRRPVMLGSMLCFIAGLIGASRATTYEGLMVARVFHALGSGVCEALPVQLVNDIFFLHERGKRIAYYTVALCLGATGPLYAGYMLAGGYSWRLFFYVEIAFAGALFVLAFLFVEETHYKRVLPSSPTPSSPSSQSAEGKEMNTASHVENHSVVLPERKTFIQTLKLFHGIDRDAEFFMTMIRPFTYFTVPAVFWVISTYGIYIGLGALAFNYTFPIKIQQPPYNWRVENTGLISVANATGYILAIPFTFTSDRLAAYLTRRNNGIREAEMRLPVLLPAMIIAPAGLILYGLTAEYNLHFMGYMVGVAMVNWGAYFYFSFTLAYAVDSYNANTSEMLIAMNLGKQAISFGMGVKLLDWILERGYAVVISGIFGAVLAVNNLALIGFWVWGKDIRRWTRGSWLGGWHGGVRGRS</sequence>
<dbReference type="OMA" id="PPYNWSQ"/>
<dbReference type="PANTHER" id="PTHR23502">
    <property type="entry name" value="MAJOR FACILITATOR SUPERFAMILY"/>
    <property type="match status" value="1"/>
</dbReference>
<feature type="transmembrane region" description="Helical" evidence="6">
    <location>
        <begin position="65"/>
        <end position="89"/>
    </location>
</feature>
<feature type="region of interest" description="Disordered" evidence="5">
    <location>
        <begin position="247"/>
        <end position="267"/>
    </location>
</feature>
<keyword evidence="2 6" id="KW-0812">Transmembrane</keyword>
<keyword evidence="9" id="KW-1185">Reference proteome</keyword>
<dbReference type="KEGG" id="glz:GLAREA_02221"/>
<dbReference type="Gene3D" id="1.20.1250.20">
    <property type="entry name" value="MFS general substrate transporter like domains"/>
    <property type="match status" value="1"/>
</dbReference>
<proteinExistence type="predicted"/>
<reference evidence="8 9" key="1">
    <citation type="journal article" date="2013" name="BMC Genomics">
        <title>Genomics-driven discovery of the pneumocandin biosynthetic gene cluster in the fungus Glarea lozoyensis.</title>
        <authorList>
            <person name="Chen L."/>
            <person name="Yue Q."/>
            <person name="Zhang X."/>
            <person name="Xiang M."/>
            <person name="Wang C."/>
            <person name="Li S."/>
            <person name="Che Y."/>
            <person name="Ortiz-Lopez F.J."/>
            <person name="Bills G.F."/>
            <person name="Liu X."/>
            <person name="An Z."/>
        </authorList>
    </citation>
    <scope>NUCLEOTIDE SEQUENCE [LARGE SCALE GENOMIC DNA]</scope>
    <source>
        <strain evidence="9">ATCC 20868 / MF5171</strain>
    </source>
</reference>
<dbReference type="InterPro" id="IPR036259">
    <property type="entry name" value="MFS_trans_sf"/>
</dbReference>
<dbReference type="InterPro" id="IPR020846">
    <property type="entry name" value="MFS_dom"/>
</dbReference>
<dbReference type="GO" id="GO:0005886">
    <property type="term" value="C:plasma membrane"/>
    <property type="evidence" value="ECO:0007669"/>
    <property type="project" value="TreeGrafter"/>
</dbReference>
<evidence type="ECO:0000256" key="2">
    <source>
        <dbReference type="ARBA" id="ARBA00022692"/>
    </source>
</evidence>
<evidence type="ECO:0000256" key="3">
    <source>
        <dbReference type="ARBA" id="ARBA00022989"/>
    </source>
</evidence>
<dbReference type="PANTHER" id="PTHR23502:SF160">
    <property type="entry name" value="MAJOR FACILITATOR SUPERFAMILY (MFS) PROFILE DOMAIN-CONTAINING PROTEIN-RELATED"/>
    <property type="match status" value="1"/>
</dbReference>
<feature type="transmembrane region" description="Helical" evidence="6">
    <location>
        <begin position="425"/>
        <end position="451"/>
    </location>
</feature>
<accession>S3CM85</accession>
<evidence type="ECO:0000313" key="9">
    <source>
        <dbReference type="Proteomes" id="UP000016922"/>
    </source>
</evidence>
<dbReference type="OrthoDB" id="2585655at2759"/>
<dbReference type="PROSITE" id="PS50850">
    <property type="entry name" value="MFS"/>
    <property type="match status" value="1"/>
</dbReference>
<keyword evidence="4 6" id="KW-0472">Membrane</keyword>
<feature type="transmembrane region" description="Helical" evidence="6">
    <location>
        <begin position="463"/>
        <end position="485"/>
    </location>
</feature>
<keyword evidence="3 6" id="KW-1133">Transmembrane helix</keyword>
<dbReference type="InterPro" id="IPR011701">
    <property type="entry name" value="MFS"/>
</dbReference>
<dbReference type="AlphaFoldDB" id="S3CM85"/>
<evidence type="ECO:0000259" key="7">
    <source>
        <dbReference type="PROSITE" id="PS50850"/>
    </source>
</evidence>
<feature type="transmembrane region" description="Helical" evidence="6">
    <location>
        <begin position="310"/>
        <end position="336"/>
    </location>
</feature>
<feature type="domain" description="Major facilitator superfamily (MFS) profile" evidence="7">
    <location>
        <begin position="64"/>
        <end position="519"/>
    </location>
</feature>
<protein>
    <submittedName>
        <fullName evidence="8">MFS general substrate transporter</fullName>
    </submittedName>
</protein>
<feature type="transmembrane region" description="Helical" evidence="6">
    <location>
        <begin position="219"/>
        <end position="239"/>
    </location>
</feature>
<dbReference type="GeneID" id="19461279"/>
<dbReference type="GO" id="GO:0022857">
    <property type="term" value="F:transmembrane transporter activity"/>
    <property type="evidence" value="ECO:0007669"/>
    <property type="project" value="InterPro"/>
</dbReference>
<gene>
    <name evidence="8" type="ORF">GLAREA_02221</name>
</gene>
<feature type="transmembrane region" description="Helical" evidence="6">
    <location>
        <begin position="356"/>
        <end position="377"/>
    </location>
</feature>
<evidence type="ECO:0000256" key="4">
    <source>
        <dbReference type="ARBA" id="ARBA00023136"/>
    </source>
</evidence>
<dbReference type="EMBL" id="KE145371">
    <property type="protein sequence ID" value="EPE26309.1"/>
    <property type="molecule type" value="Genomic_DNA"/>
</dbReference>
<dbReference type="RefSeq" id="XP_008087628.1">
    <property type="nucleotide sequence ID" value="XM_008089437.1"/>
</dbReference>
<feature type="transmembrane region" description="Helical" evidence="6">
    <location>
        <begin position="156"/>
        <end position="178"/>
    </location>
</feature>
<evidence type="ECO:0000313" key="8">
    <source>
        <dbReference type="EMBL" id="EPE26309.1"/>
    </source>
</evidence>
<dbReference type="SUPFAM" id="SSF103473">
    <property type="entry name" value="MFS general substrate transporter"/>
    <property type="match status" value="1"/>
</dbReference>
<dbReference type="eggNOG" id="KOG0255">
    <property type="taxonomic scope" value="Eukaryota"/>
</dbReference>
<evidence type="ECO:0000256" key="1">
    <source>
        <dbReference type="ARBA" id="ARBA00004141"/>
    </source>
</evidence>
<dbReference type="HOGENOM" id="CLU_008455_13_5_1"/>
<evidence type="ECO:0000256" key="6">
    <source>
        <dbReference type="SAM" id="Phobius"/>
    </source>
</evidence>
<feature type="transmembrane region" description="Helical" evidence="6">
    <location>
        <begin position="398"/>
        <end position="419"/>
    </location>
</feature>
<evidence type="ECO:0000256" key="5">
    <source>
        <dbReference type="SAM" id="MobiDB-lite"/>
    </source>
</evidence>
<feature type="transmembrane region" description="Helical" evidence="6">
    <location>
        <begin position="104"/>
        <end position="124"/>
    </location>
</feature>
<dbReference type="Proteomes" id="UP000016922">
    <property type="component" value="Unassembled WGS sequence"/>
</dbReference>